<dbReference type="GO" id="GO:0007059">
    <property type="term" value="P:chromosome segregation"/>
    <property type="evidence" value="ECO:0007669"/>
    <property type="project" value="TreeGrafter"/>
</dbReference>
<dbReference type="InterPro" id="IPR013499">
    <property type="entry name" value="TopoI_euk"/>
</dbReference>
<keyword evidence="7 9" id="KW-0413">Isomerase</keyword>
<dbReference type="GO" id="GO:0005694">
    <property type="term" value="C:chromosome"/>
    <property type="evidence" value="ECO:0007669"/>
    <property type="project" value="InterPro"/>
</dbReference>
<dbReference type="PROSITE" id="PS52038">
    <property type="entry name" value="TOPO_IB_2"/>
    <property type="match status" value="1"/>
</dbReference>
<dbReference type="InterPro" id="IPR011010">
    <property type="entry name" value="DNA_brk_join_enz"/>
</dbReference>
<keyword evidence="5 9" id="KW-0799">Topoisomerase</keyword>
<dbReference type="SUPFAM" id="SSF56741">
    <property type="entry name" value="Eukaryotic DNA topoisomerase I, N-terminal DNA-binding fragment"/>
    <property type="match status" value="1"/>
</dbReference>
<organism evidence="11 12">
    <name type="scientific">Gigaspora margarita</name>
    <dbReference type="NCBI Taxonomy" id="4874"/>
    <lineage>
        <taxon>Eukaryota</taxon>
        <taxon>Fungi</taxon>
        <taxon>Fungi incertae sedis</taxon>
        <taxon>Mucoromycota</taxon>
        <taxon>Glomeromycotina</taxon>
        <taxon>Glomeromycetes</taxon>
        <taxon>Diversisporales</taxon>
        <taxon>Gigasporaceae</taxon>
        <taxon>Gigaspora</taxon>
    </lineage>
</organism>
<evidence type="ECO:0000256" key="9">
    <source>
        <dbReference type="PROSITE-ProRule" id="PRU01382"/>
    </source>
</evidence>
<dbReference type="GO" id="GO:0006260">
    <property type="term" value="P:DNA replication"/>
    <property type="evidence" value="ECO:0007669"/>
    <property type="project" value="TreeGrafter"/>
</dbReference>
<comment type="catalytic activity">
    <reaction evidence="1 9">
        <text>ATP-independent breakage of single-stranded DNA, followed by passage and rejoining.</text>
        <dbReference type="EC" id="5.6.2.1"/>
    </reaction>
</comment>
<evidence type="ECO:0000256" key="3">
    <source>
        <dbReference type="ARBA" id="ARBA00012891"/>
    </source>
</evidence>
<protein>
    <recommendedName>
        <fullName evidence="4">DNA topoisomerase 1</fullName>
        <ecNumber evidence="3">5.6.2.1</ecNumber>
    </recommendedName>
    <alternativeName>
        <fullName evidence="8">DNA topoisomerase I</fullName>
    </alternativeName>
</protein>
<proteinExistence type="inferred from homology"/>
<dbReference type="Gene3D" id="2.170.11.10">
    <property type="entry name" value="DNA Topoisomerase I, domain 2"/>
    <property type="match status" value="1"/>
</dbReference>
<dbReference type="InterPro" id="IPR036202">
    <property type="entry name" value="TopoI_DNA-bd_euk_N_sf"/>
</dbReference>
<dbReference type="OrthoDB" id="47179at2759"/>
<evidence type="ECO:0000256" key="1">
    <source>
        <dbReference type="ARBA" id="ARBA00000213"/>
    </source>
</evidence>
<dbReference type="PRINTS" id="PR00416">
    <property type="entry name" value="EUTPISMRASEI"/>
</dbReference>
<dbReference type="GO" id="GO:0003917">
    <property type="term" value="F:DNA topoisomerase type I (single strand cut, ATP-independent) activity"/>
    <property type="evidence" value="ECO:0007669"/>
    <property type="project" value="UniProtKB-UniRule"/>
</dbReference>
<dbReference type="GO" id="GO:0005730">
    <property type="term" value="C:nucleolus"/>
    <property type="evidence" value="ECO:0007669"/>
    <property type="project" value="TreeGrafter"/>
</dbReference>
<feature type="domain" description="DNA topoisomerase I eukaryotic-type" evidence="10">
    <location>
        <begin position="1"/>
        <end position="265"/>
    </location>
</feature>
<dbReference type="Pfam" id="PF02919">
    <property type="entry name" value="Topoisom_I_N"/>
    <property type="match status" value="1"/>
</dbReference>
<evidence type="ECO:0000256" key="7">
    <source>
        <dbReference type="ARBA" id="ARBA00023235"/>
    </source>
</evidence>
<dbReference type="InterPro" id="IPR008336">
    <property type="entry name" value="TopoI_DNA-bd_euk"/>
</dbReference>
<dbReference type="EMBL" id="WTPW01003498">
    <property type="protein sequence ID" value="KAF0341280.1"/>
    <property type="molecule type" value="Genomic_DNA"/>
</dbReference>
<dbReference type="InterPro" id="IPR051062">
    <property type="entry name" value="Topoisomerase_IB"/>
</dbReference>
<evidence type="ECO:0000256" key="8">
    <source>
        <dbReference type="ARBA" id="ARBA00033297"/>
    </source>
</evidence>
<evidence type="ECO:0000256" key="4">
    <source>
        <dbReference type="ARBA" id="ARBA00019632"/>
    </source>
</evidence>
<dbReference type="GO" id="GO:0003677">
    <property type="term" value="F:DNA binding"/>
    <property type="evidence" value="ECO:0007669"/>
    <property type="project" value="UniProtKB-UniRule"/>
</dbReference>
<dbReference type="EC" id="5.6.2.1" evidence="3"/>
<dbReference type="Gene3D" id="1.10.132.10">
    <property type="match status" value="1"/>
</dbReference>
<dbReference type="Gene3D" id="3.90.15.10">
    <property type="entry name" value="Topoisomerase I, Chain A, domain 3"/>
    <property type="match status" value="1"/>
</dbReference>
<name>A0A8H3WTR3_GIGMA</name>
<dbReference type="InterPro" id="IPR013500">
    <property type="entry name" value="TopoI_cat_euk"/>
</dbReference>
<accession>A0A8H3WTR3</accession>
<evidence type="ECO:0000259" key="10">
    <source>
        <dbReference type="SMART" id="SM00435"/>
    </source>
</evidence>
<sequence length="296" mass="34253">MNIGSDSETPNPPNGHEWGEVVNNKKVIWIAKWKHPLTGKDTEITFSLGSNVKHLGNETKFDKALELGQYIDNIRINYEKDLISNNNVKREKATILYLIDKYGFRIGNEKDTSKEPDTVGCSTFKSSNVTLDDHTRSVTISFVGKFNVKCTEQVYYDRIYENMKIFKAGKESQDKLFSVKSNDVNGYISSFGHGFTSKNFRTYHASRIYDENLYKYANVTTISFNIKHEQAAESASKFCKHEELKTVIENYIDPRVTWNWCKKHKFSFEDLYNKSTYNILKWAENSSNVSYSQIKI</sequence>
<dbReference type="GO" id="GO:0006265">
    <property type="term" value="P:DNA topological change"/>
    <property type="evidence" value="ECO:0007669"/>
    <property type="project" value="UniProtKB-UniRule"/>
</dbReference>
<dbReference type="InterPro" id="IPR013030">
    <property type="entry name" value="DNA_topo_DNA_db_N_dom2"/>
</dbReference>
<dbReference type="PANTHER" id="PTHR10290">
    <property type="entry name" value="DNA TOPOISOMERASE I"/>
    <property type="match status" value="1"/>
</dbReference>
<evidence type="ECO:0000256" key="6">
    <source>
        <dbReference type="ARBA" id="ARBA00023125"/>
    </source>
</evidence>
<dbReference type="PANTHER" id="PTHR10290:SF3">
    <property type="entry name" value="DNA TOPOISOMERASE 1"/>
    <property type="match status" value="1"/>
</dbReference>
<dbReference type="SMART" id="SM00435">
    <property type="entry name" value="TOPEUc"/>
    <property type="match status" value="1"/>
</dbReference>
<gene>
    <name evidence="11" type="ORF">F8M41_016266</name>
</gene>
<dbReference type="Pfam" id="PF01028">
    <property type="entry name" value="Topoisom_I"/>
    <property type="match status" value="1"/>
</dbReference>
<evidence type="ECO:0000256" key="2">
    <source>
        <dbReference type="ARBA" id="ARBA00006645"/>
    </source>
</evidence>
<keyword evidence="12" id="KW-1185">Reference proteome</keyword>
<reference evidence="11 12" key="1">
    <citation type="journal article" date="2019" name="Environ. Microbiol.">
        <title>At the nexus of three kingdoms: the genome of the mycorrhizal fungus Gigaspora margarita provides insights into plant, endobacterial and fungal interactions.</title>
        <authorList>
            <person name="Venice F."/>
            <person name="Ghignone S."/>
            <person name="Salvioli di Fossalunga A."/>
            <person name="Amselem J."/>
            <person name="Novero M."/>
            <person name="Xianan X."/>
            <person name="Sedzielewska Toro K."/>
            <person name="Morin E."/>
            <person name="Lipzen A."/>
            <person name="Grigoriev I.V."/>
            <person name="Henrissat B."/>
            <person name="Martin F.M."/>
            <person name="Bonfante P."/>
        </authorList>
    </citation>
    <scope>NUCLEOTIDE SEQUENCE [LARGE SCALE GENOMIC DNA]</scope>
    <source>
        <strain evidence="11 12">BEG34</strain>
    </source>
</reference>
<feature type="active site" description="O-(3'-phospho-DNA)-tyrosine intermediate" evidence="9">
    <location>
        <position position="251"/>
    </location>
</feature>
<comment type="caution">
    <text evidence="11">The sequence shown here is derived from an EMBL/GenBank/DDBJ whole genome shotgun (WGS) entry which is preliminary data.</text>
</comment>
<evidence type="ECO:0000313" key="12">
    <source>
        <dbReference type="Proteomes" id="UP000439903"/>
    </source>
</evidence>
<dbReference type="SUPFAM" id="SSF56349">
    <property type="entry name" value="DNA breaking-rejoining enzymes"/>
    <property type="match status" value="1"/>
</dbReference>
<keyword evidence="6 9" id="KW-0238">DNA-binding</keyword>
<dbReference type="Proteomes" id="UP000439903">
    <property type="component" value="Unassembled WGS sequence"/>
</dbReference>
<dbReference type="InterPro" id="IPR014711">
    <property type="entry name" value="TopoI_cat_a-hlx-sub_euk"/>
</dbReference>
<dbReference type="InterPro" id="IPR001631">
    <property type="entry name" value="TopoI"/>
</dbReference>
<evidence type="ECO:0000313" key="11">
    <source>
        <dbReference type="EMBL" id="KAF0341280.1"/>
    </source>
</evidence>
<comment type="similarity">
    <text evidence="2 9">Belongs to the type IB topoisomerase family.</text>
</comment>
<dbReference type="AlphaFoldDB" id="A0A8H3WTR3"/>
<dbReference type="InterPro" id="IPR014727">
    <property type="entry name" value="TopoI_cat_a/b-sub_euk"/>
</dbReference>
<evidence type="ECO:0000256" key="5">
    <source>
        <dbReference type="ARBA" id="ARBA00023029"/>
    </source>
</evidence>